<proteinExistence type="predicted"/>
<feature type="region of interest" description="Disordered" evidence="1">
    <location>
        <begin position="107"/>
        <end position="145"/>
    </location>
</feature>
<organism evidence="2 3">
    <name type="scientific">Lentinus tigrinus ALCF2SS1-6</name>
    <dbReference type="NCBI Taxonomy" id="1328759"/>
    <lineage>
        <taxon>Eukaryota</taxon>
        <taxon>Fungi</taxon>
        <taxon>Dikarya</taxon>
        <taxon>Basidiomycota</taxon>
        <taxon>Agaricomycotina</taxon>
        <taxon>Agaricomycetes</taxon>
        <taxon>Polyporales</taxon>
        <taxon>Polyporaceae</taxon>
        <taxon>Lentinus</taxon>
    </lineage>
</organism>
<accession>A0A5C2RNL9</accession>
<dbReference type="Proteomes" id="UP000313359">
    <property type="component" value="Unassembled WGS sequence"/>
</dbReference>
<name>A0A5C2RNL9_9APHY</name>
<evidence type="ECO:0000256" key="1">
    <source>
        <dbReference type="SAM" id="MobiDB-lite"/>
    </source>
</evidence>
<protein>
    <submittedName>
        <fullName evidence="2">Uncharacterized protein</fullName>
    </submittedName>
</protein>
<dbReference type="EMBL" id="ML122355">
    <property type="protein sequence ID" value="RPD52509.1"/>
    <property type="molecule type" value="Genomic_DNA"/>
</dbReference>
<gene>
    <name evidence="2" type="ORF">L227DRAFT_568539</name>
</gene>
<sequence length="249" mass="27113">MRNGPTGRGSPRLGLKLSERVGFALGHASSVGSDSSDVGIVGYAYRKLTSSQLGLLTAVGDVLRTRSESHVDGADGSMRRGVQLLGCYCEVHEESDTSTPAALLKTANKSQLRASPTLAQTADEKRLADPSSSVDGAARHRQQQDFARTETLQNKYWSSAEQTLRPYSPTAWGPLYIEAWDTSPSKQSTTYVKRKNHKLYTIVQRLEIPSDRPSAPVPVGWRKDRLGKLQLMYAPVPCEHATSLGPSTS</sequence>
<feature type="compositionally biased region" description="Polar residues" evidence="1">
    <location>
        <begin position="107"/>
        <end position="120"/>
    </location>
</feature>
<reference evidence="2" key="1">
    <citation type="journal article" date="2018" name="Genome Biol. Evol.">
        <title>Genomics and development of Lentinus tigrinus, a white-rot wood-decaying mushroom with dimorphic fruiting bodies.</title>
        <authorList>
            <person name="Wu B."/>
            <person name="Xu Z."/>
            <person name="Knudson A."/>
            <person name="Carlson A."/>
            <person name="Chen N."/>
            <person name="Kovaka S."/>
            <person name="LaButti K."/>
            <person name="Lipzen A."/>
            <person name="Pennachio C."/>
            <person name="Riley R."/>
            <person name="Schakwitz W."/>
            <person name="Umezawa K."/>
            <person name="Ohm R.A."/>
            <person name="Grigoriev I.V."/>
            <person name="Nagy L.G."/>
            <person name="Gibbons J."/>
            <person name="Hibbett D."/>
        </authorList>
    </citation>
    <scope>NUCLEOTIDE SEQUENCE [LARGE SCALE GENOMIC DNA]</scope>
    <source>
        <strain evidence="2">ALCF2SS1-6</strain>
    </source>
</reference>
<evidence type="ECO:0000313" key="2">
    <source>
        <dbReference type="EMBL" id="RPD52509.1"/>
    </source>
</evidence>
<evidence type="ECO:0000313" key="3">
    <source>
        <dbReference type="Proteomes" id="UP000313359"/>
    </source>
</evidence>
<dbReference type="AlphaFoldDB" id="A0A5C2RNL9"/>
<keyword evidence="3" id="KW-1185">Reference proteome</keyword>